<evidence type="ECO:0000256" key="3">
    <source>
        <dbReference type="ARBA" id="ARBA00010840"/>
    </source>
</evidence>
<keyword evidence="9" id="KW-0812">Transmembrane</keyword>
<feature type="domain" description="ORC6 second cyclin-like" evidence="12">
    <location>
        <begin position="94"/>
        <end position="184"/>
    </location>
</feature>
<keyword evidence="9" id="KW-1133">Transmembrane helix</keyword>
<dbReference type="InterPro" id="IPR008721">
    <property type="entry name" value="ORC6_cyclin_first"/>
</dbReference>
<dbReference type="Pfam" id="PF05460">
    <property type="entry name" value="ORC6"/>
    <property type="match status" value="1"/>
</dbReference>
<dbReference type="EMBL" id="LR999451">
    <property type="protein sequence ID" value="CAE5958470.1"/>
    <property type="molecule type" value="Genomic_DNA"/>
</dbReference>
<evidence type="ECO:0000313" key="13">
    <source>
        <dbReference type="EMBL" id="CAE5958470.1"/>
    </source>
</evidence>
<evidence type="ECO:0000256" key="4">
    <source>
        <dbReference type="ARBA" id="ARBA00022705"/>
    </source>
</evidence>
<dbReference type="InterPro" id="IPR054113">
    <property type="entry name" value="ORC6_cyclin-like_2nd"/>
</dbReference>
<comment type="similarity">
    <text evidence="2">Belongs to the sterol desaturase family.</text>
</comment>
<dbReference type="InterPro" id="IPR006694">
    <property type="entry name" value="Fatty_acid_hydroxylase"/>
</dbReference>
<comment type="function">
    <text evidence="7">Component of the origin recognition complex (ORC) that binds origins of replication. DNA-binding is ATP-dependent. The specific DNA sequences that define origins of replication have not been identified yet. ORC is required to assemble the pre-replication complex necessary to initiate DNA replication.</text>
</comment>
<evidence type="ECO:0000256" key="1">
    <source>
        <dbReference type="ARBA" id="ARBA00004123"/>
    </source>
</evidence>
<evidence type="ECO:0000256" key="7">
    <source>
        <dbReference type="ARBA" id="ARBA00057448"/>
    </source>
</evidence>
<dbReference type="GO" id="GO:0003677">
    <property type="term" value="F:DNA binding"/>
    <property type="evidence" value="ECO:0007669"/>
    <property type="project" value="UniProtKB-KW"/>
</dbReference>
<gene>
    <name evidence="13" type="ORF">AARE701A_LOCUS2066</name>
</gene>
<dbReference type="Proteomes" id="UP000682877">
    <property type="component" value="Chromosome 1"/>
</dbReference>
<dbReference type="Pfam" id="PF21913">
    <property type="entry name" value="ORC6_2nd"/>
    <property type="match status" value="1"/>
</dbReference>
<dbReference type="FunFam" id="1.10.472.10:FF:000062">
    <property type="entry name" value="Origin recognition complex subunit 6"/>
    <property type="match status" value="1"/>
</dbReference>
<dbReference type="CDD" id="cd11583">
    <property type="entry name" value="Orc6_mid"/>
    <property type="match status" value="1"/>
</dbReference>
<dbReference type="Gene3D" id="1.10.472.10">
    <property type="entry name" value="Cyclin-like"/>
    <property type="match status" value="1"/>
</dbReference>
<dbReference type="GO" id="GO:0006270">
    <property type="term" value="P:DNA replication initiation"/>
    <property type="evidence" value="ECO:0007669"/>
    <property type="project" value="TreeGrafter"/>
</dbReference>
<evidence type="ECO:0000256" key="2">
    <source>
        <dbReference type="ARBA" id="ARBA00009324"/>
    </source>
</evidence>
<accession>A0A8S1ZFG3</accession>
<keyword evidence="5" id="KW-0238">DNA-binding</keyword>
<feature type="domain" description="Fatty acid hydroxylase" evidence="10">
    <location>
        <begin position="386"/>
        <end position="521"/>
    </location>
</feature>
<keyword evidence="4" id="KW-0235">DNA replication</keyword>
<evidence type="ECO:0000256" key="8">
    <source>
        <dbReference type="ARBA" id="ARBA00073321"/>
    </source>
</evidence>
<feature type="domain" description="ORC6 first cyclin-like" evidence="11">
    <location>
        <begin position="3"/>
        <end position="91"/>
    </location>
</feature>
<dbReference type="AlphaFoldDB" id="A0A8S1ZFG3"/>
<dbReference type="GO" id="GO:0005664">
    <property type="term" value="C:nuclear origin of replication recognition complex"/>
    <property type="evidence" value="ECO:0007669"/>
    <property type="project" value="InterPro"/>
</dbReference>
<keyword evidence="14" id="KW-1185">Reference proteome</keyword>
<dbReference type="PANTHER" id="PTHR13394:SF0">
    <property type="entry name" value="ORIGIN RECOGNITION COMPLEX SUBUNIT 6"/>
    <property type="match status" value="1"/>
</dbReference>
<feature type="transmembrane region" description="Helical" evidence="9">
    <location>
        <begin position="297"/>
        <end position="317"/>
    </location>
</feature>
<proteinExistence type="inferred from homology"/>
<evidence type="ECO:0000259" key="11">
    <source>
        <dbReference type="Pfam" id="PF05460"/>
    </source>
</evidence>
<dbReference type="PANTHER" id="PTHR13394">
    <property type="entry name" value="ORIGIN RECOGNITION COMPLEX SUBUNIT 6"/>
    <property type="match status" value="1"/>
</dbReference>
<feature type="transmembrane region" description="Helical" evidence="9">
    <location>
        <begin position="346"/>
        <end position="366"/>
    </location>
</feature>
<dbReference type="GO" id="GO:0008610">
    <property type="term" value="P:lipid biosynthetic process"/>
    <property type="evidence" value="ECO:0007669"/>
    <property type="project" value="InterPro"/>
</dbReference>
<keyword evidence="9" id="KW-0472">Membrane</keyword>
<evidence type="ECO:0000256" key="6">
    <source>
        <dbReference type="ARBA" id="ARBA00023242"/>
    </source>
</evidence>
<dbReference type="Pfam" id="PF04116">
    <property type="entry name" value="FA_hydroxylase"/>
    <property type="match status" value="1"/>
</dbReference>
<protein>
    <recommendedName>
        <fullName evidence="8">Origin of replication complex subunit 6</fullName>
    </recommendedName>
</protein>
<sequence>MDISDIARKLGLDNNKLLIRKAAEIRRLCDAQFDSSIIGVGEICKAVICLEIAASRLQIIFDRQAAIKLSGMSEKAYSRSFNSLQNVIGIKIKLNVRELAVQFGCVRIIKSVQNVLSSYKERFLASLPASRRANADFTRPVFTAAAFYLCAKKQKLKVDKLRLIEVCGTSESEFSCVSTSMTDLCFDCVGISKEKKDAKDMKGNRDLLDVLPGKRRRLEDGEYSSDDESSCYKRHKKMEEAKYEDWKSTVVNSIKQNPEKGTKRVIQASLNFPKKFPFHFTDSQQVWKMGFVLSDELLGAFAPILVYWVYYGVYVALSSLESYRLHSKVEEEEKNIVSKSNVVKGVLLQQLIQAIVAIILFTVTGSDAESSTTQQSSVLALASQSVTAMLVLDTWQYFMHRYMHHNKFLYKHIHSQHHRLVVPYAYGALYNHPIEGLLLDTIGGALSFLISGMSPRTSIFFFSFATIKTVDDHCGLCLPGNLFHILFKNNTAYHDVHHQHYGNKFNFSQPFFVMWDRILGTYMPYS</sequence>
<evidence type="ECO:0000256" key="9">
    <source>
        <dbReference type="SAM" id="Phobius"/>
    </source>
</evidence>
<evidence type="ECO:0000313" key="14">
    <source>
        <dbReference type="Proteomes" id="UP000682877"/>
    </source>
</evidence>
<evidence type="ECO:0000259" key="10">
    <source>
        <dbReference type="Pfam" id="PF04116"/>
    </source>
</evidence>
<comment type="similarity">
    <text evidence="3">Belongs to the ORC6 family.</text>
</comment>
<dbReference type="InterPro" id="IPR020529">
    <property type="entry name" value="ORC6_met/pln"/>
</dbReference>
<dbReference type="GO" id="GO:0005506">
    <property type="term" value="F:iron ion binding"/>
    <property type="evidence" value="ECO:0007669"/>
    <property type="project" value="InterPro"/>
</dbReference>
<dbReference type="GO" id="GO:0016491">
    <property type="term" value="F:oxidoreductase activity"/>
    <property type="evidence" value="ECO:0007669"/>
    <property type="project" value="InterPro"/>
</dbReference>
<feature type="transmembrane region" description="Helical" evidence="9">
    <location>
        <begin position="378"/>
        <end position="398"/>
    </location>
</feature>
<comment type="subcellular location">
    <subcellularLocation>
        <location evidence="1">Nucleus</location>
    </subcellularLocation>
</comment>
<name>A0A8S1ZFG3_ARAAE</name>
<keyword evidence="6" id="KW-0539">Nucleus</keyword>
<evidence type="ECO:0000256" key="5">
    <source>
        <dbReference type="ARBA" id="ARBA00023125"/>
    </source>
</evidence>
<evidence type="ECO:0000259" key="12">
    <source>
        <dbReference type="Pfam" id="PF21913"/>
    </source>
</evidence>
<organism evidence="13 14">
    <name type="scientific">Arabidopsis arenosa</name>
    <name type="common">Sand rock-cress</name>
    <name type="synonym">Cardaminopsis arenosa</name>
    <dbReference type="NCBI Taxonomy" id="38785"/>
    <lineage>
        <taxon>Eukaryota</taxon>
        <taxon>Viridiplantae</taxon>
        <taxon>Streptophyta</taxon>
        <taxon>Embryophyta</taxon>
        <taxon>Tracheophyta</taxon>
        <taxon>Spermatophyta</taxon>
        <taxon>Magnoliopsida</taxon>
        <taxon>eudicotyledons</taxon>
        <taxon>Gunneridae</taxon>
        <taxon>Pentapetalae</taxon>
        <taxon>rosids</taxon>
        <taxon>malvids</taxon>
        <taxon>Brassicales</taxon>
        <taxon>Brassicaceae</taxon>
        <taxon>Camelineae</taxon>
        <taxon>Arabidopsis</taxon>
    </lineage>
</organism>
<reference evidence="13" key="1">
    <citation type="submission" date="2021-01" db="EMBL/GenBank/DDBJ databases">
        <authorList>
            <person name="Bezrukov I."/>
        </authorList>
    </citation>
    <scope>NUCLEOTIDE SEQUENCE</scope>
</reference>